<reference evidence="2 3" key="1">
    <citation type="submission" date="2017-07" db="EMBL/GenBank/DDBJ databases">
        <title>Annotated genome sequence of Bacterioplanes sanyensis isolated from Red Sea.</title>
        <authorList>
            <person name="Rehman Z.U."/>
        </authorList>
    </citation>
    <scope>NUCLEOTIDE SEQUENCE [LARGE SCALE GENOMIC DNA]</scope>
    <source>
        <strain evidence="2 3">NV9</strain>
    </source>
</reference>
<evidence type="ECO:0008006" key="4">
    <source>
        <dbReference type="Google" id="ProtNLM"/>
    </source>
</evidence>
<dbReference type="Proteomes" id="UP000202440">
    <property type="component" value="Chromosome"/>
</dbReference>
<dbReference type="OrthoDB" id="6117930at2"/>
<keyword evidence="3" id="KW-1185">Reference proteome</keyword>
<dbReference type="KEGG" id="bsan:CHH28_17560"/>
<sequence>MTNPRKATKTVTLLLTALLASNAQAQSGLHWLSESSGKPDSGSGTGFGSNTISLTLPIERGERGAEQVTTAFHLDRTEFRWKGVNAADKEYYWLSVPIRYQQRRGSGTSFMVRFEPGVMTDLDGVDSDHLAANLELVGRTDHRLGFWQFGVVVDREFGNFSPRPVLGVALKTAGGTEMLLGFPQTRIQTPWGRDVSTYLHARPGGGVWREKHDALPKETFDVEYTNWRIGVGAEFRWRDNWWLNAELGTLRNRQIRATDSSGGTAVDVKATPGSHTYWMIGVNLRL</sequence>
<name>A0A222FNT5_9GAMM</name>
<organism evidence="2 3">
    <name type="scientific">Bacterioplanes sanyensis</name>
    <dbReference type="NCBI Taxonomy" id="1249553"/>
    <lineage>
        <taxon>Bacteria</taxon>
        <taxon>Pseudomonadati</taxon>
        <taxon>Pseudomonadota</taxon>
        <taxon>Gammaproteobacteria</taxon>
        <taxon>Oceanospirillales</taxon>
        <taxon>Oceanospirillaceae</taxon>
        <taxon>Bacterioplanes</taxon>
    </lineage>
</organism>
<evidence type="ECO:0000313" key="3">
    <source>
        <dbReference type="Proteomes" id="UP000202440"/>
    </source>
</evidence>
<proteinExistence type="predicted"/>
<feature type="signal peptide" evidence="1">
    <location>
        <begin position="1"/>
        <end position="25"/>
    </location>
</feature>
<evidence type="ECO:0000313" key="2">
    <source>
        <dbReference type="EMBL" id="ASP40372.1"/>
    </source>
</evidence>
<dbReference type="AlphaFoldDB" id="A0A222FNT5"/>
<evidence type="ECO:0000256" key="1">
    <source>
        <dbReference type="SAM" id="SignalP"/>
    </source>
</evidence>
<keyword evidence="1" id="KW-0732">Signal</keyword>
<protein>
    <recommendedName>
        <fullName evidence="4">Outer membrane protein beta-barrel domain-containing protein</fullName>
    </recommendedName>
</protein>
<dbReference type="RefSeq" id="WP_094061539.1">
    <property type="nucleotide sequence ID" value="NZ_CP022530.1"/>
</dbReference>
<dbReference type="EMBL" id="CP022530">
    <property type="protein sequence ID" value="ASP40372.1"/>
    <property type="molecule type" value="Genomic_DNA"/>
</dbReference>
<gene>
    <name evidence="2" type="ORF">CHH28_17560</name>
</gene>
<feature type="chain" id="PRO_5012375049" description="Outer membrane protein beta-barrel domain-containing protein" evidence="1">
    <location>
        <begin position="26"/>
        <end position="286"/>
    </location>
</feature>
<accession>A0A222FNT5</accession>